<dbReference type="InterPro" id="IPR014756">
    <property type="entry name" value="Ig_E-set"/>
</dbReference>
<dbReference type="InterPro" id="IPR032640">
    <property type="entry name" value="AMPK1_CBM"/>
</dbReference>
<dbReference type="AlphaFoldDB" id="A0A150GX48"/>
<gene>
    <name evidence="3" type="ORF">GPECTOR_5g348</name>
</gene>
<dbReference type="Gene3D" id="2.60.40.10">
    <property type="entry name" value="Immunoglobulins"/>
    <property type="match status" value="1"/>
</dbReference>
<evidence type="ECO:0000313" key="3">
    <source>
        <dbReference type="EMBL" id="KXZ54258.1"/>
    </source>
</evidence>
<feature type="coiled-coil region" evidence="1">
    <location>
        <begin position="127"/>
        <end position="154"/>
    </location>
</feature>
<sequence length="247" mass="26898">MAEARTAGEASSSGRSLSAKDKLALLDKAKDRRLEVLSKDASNPYKAGAPGIVDVRLYQAAVESQKRMSTKLAEATAHAAFLERRIEDANKDLQDAAEFLKKVAMEFGSTQRLVESASAAVRFGTERADAVARLERLGGRLEELEEAVQAQRAAFARRVPVLVPVAWVGVASEVLLMGDFDGWTRGFELSAGSIDSDGVIRTFEASVPLRPGRYTVKFRVDGGWRLASDWPTMVDELGETNNILIVK</sequence>
<proteinExistence type="predicted"/>
<dbReference type="SUPFAM" id="SSF81296">
    <property type="entry name" value="E set domains"/>
    <property type="match status" value="1"/>
</dbReference>
<dbReference type="InterPro" id="IPR013783">
    <property type="entry name" value="Ig-like_fold"/>
</dbReference>
<dbReference type="EMBL" id="LSYV01000006">
    <property type="protein sequence ID" value="KXZ54258.1"/>
    <property type="molecule type" value="Genomic_DNA"/>
</dbReference>
<dbReference type="OrthoDB" id="531008at2759"/>
<keyword evidence="1" id="KW-0175">Coiled coil</keyword>
<evidence type="ECO:0000256" key="1">
    <source>
        <dbReference type="SAM" id="Coils"/>
    </source>
</evidence>
<dbReference type="PANTHER" id="PTHR47342:SF1">
    <property type="entry name" value="PROTEIN PTST, CHLOROPLASTIC"/>
    <property type="match status" value="1"/>
</dbReference>
<comment type="caution">
    <text evidence="3">The sequence shown here is derived from an EMBL/GenBank/DDBJ whole genome shotgun (WGS) entry which is preliminary data.</text>
</comment>
<dbReference type="Pfam" id="PF16561">
    <property type="entry name" value="AMPK1_CBM"/>
    <property type="match status" value="1"/>
</dbReference>
<feature type="coiled-coil region" evidence="1">
    <location>
        <begin position="72"/>
        <end position="99"/>
    </location>
</feature>
<keyword evidence="4" id="KW-1185">Reference proteome</keyword>
<organism evidence="3 4">
    <name type="scientific">Gonium pectorale</name>
    <name type="common">Green alga</name>
    <dbReference type="NCBI Taxonomy" id="33097"/>
    <lineage>
        <taxon>Eukaryota</taxon>
        <taxon>Viridiplantae</taxon>
        <taxon>Chlorophyta</taxon>
        <taxon>core chlorophytes</taxon>
        <taxon>Chlorophyceae</taxon>
        <taxon>CS clade</taxon>
        <taxon>Chlamydomonadales</taxon>
        <taxon>Volvocaceae</taxon>
        <taxon>Gonium</taxon>
    </lineage>
</organism>
<evidence type="ECO:0000259" key="2">
    <source>
        <dbReference type="Pfam" id="PF16561"/>
    </source>
</evidence>
<dbReference type="PANTHER" id="PTHR47342">
    <property type="entry name" value="PROTEIN PTST, CHLOROPLASTIC"/>
    <property type="match status" value="1"/>
</dbReference>
<dbReference type="Proteomes" id="UP000075714">
    <property type="component" value="Unassembled WGS sequence"/>
</dbReference>
<accession>A0A150GX48</accession>
<protein>
    <recommendedName>
        <fullName evidence="2">AMP-activated protein kinase glycogen-binding domain-containing protein</fullName>
    </recommendedName>
</protein>
<dbReference type="STRING" id="33097.A0A150GX48"/>
<feature type="domain" description="AMP-activated protein kinase glycogen-binding" evidence="2">
    <location>
        <begin position="165"/>
        <end position="247"/>
    </location>
</feature>
<reference evidence="4" key="1">
    <citation type="journal article" date="2016" name="Nat. Commun.">
        <title>The Gonium pectorale genome demonstrates co-option of cell cycle regulation during the evolution of multicellularity.</title>
        <authorList>
            <person name="Hanschen E.R."/>
            <person name="Marriage T.N."/>
            <person name="Ferris P.J."/>
            <person name="Hamaji T."/>
            <person name="Toyoda A."/>
            <person name="Fujiyama A."/>
            <person name="Neme R."/>
            <person name="Noguchi H."/>
            <person name="Minakuchi Y."/>
            <person name="Suzuki M."/>
            <person name="Kawai-Toyooka H."/>
            <person name="Smith D.R."/>
            <person name="Sparks H."/>
            <person name="Anderson J."/>
            <person name="Bakaric R."/>
            <person name="Luria V."/>
            <person name="Karger A."/>
            <person name="Kirschner M.W."/>
            <person name="Durand P.M."/>
            <person name="Michod R.E."/>
            <person name="Nozaki H."/>
            <person name="Olson B.J."/>
        </authorList>
    </citation>
    <scope>NUCLEOTIDE SEQUENCE [LARGE SCALE GENOMIC DNA]</scope>
    <source>
        <strain evidence="4">NIES-2863</strain>
    </source>
</reference>
<evidence type="ECO:0000313" key="4">
    <source>
        <dbReference type="Proteomes" id="UP000075714"/>
    </source>
</evidence>
<dbReference type="CDD" id="cd02859">
    <property type="entry name" value="E_set_AMPKbeta_like_N"/>
    <property type="match status" value="1"/>
</dbReference>
<name>A0A150GX48_GONPE</name>